<organism evidence="2 3">
    <name type="scientific">Caerostris extrusa</name>
    <name type="common">Bark spider</name>
    <name type="synonym">Caerostris bankana</name>
    <dbReference type="NCBI Taxonomy" id="172846"/>
    <lineage>
        <taxon>Eukaryota</taxon>
        <taxon>Metazoa</taxon>
        <taxon>Ecdysozoa</taxon>
        <taxon>Arthropoda</taxon>
        <taxon>Chelicerata</taxon>
        <taxon>Arachnida</taxon>
        <taxon>Araneae</taxon>
        <taxon>Araneomorphae</taxon>
        <taxon>Entelegynae</taxon>
        <taxon>Araneoidea</taxon>
        <taxon>Araneidae</taxon>
        <taxon>Caerostris</taxon>
    </lineage>
</organism>
<name>A0AAV4RS65_CAEEX</name>
<gene>
    <name evidence="2" type="ORF">CEXT_432941</name>
</gene>
<evidence type="ECO:0000256" key="1">
    <source>
        <dbReference type="SAM" id="Phobius"/>
    </source>
</evidence>
<reference evidence="2 3" key="1">
    <citation type="submission" date="2021-06" db="EMBL/GenBank/DDBJ databases">
        <title>Caerostris extrusa draft genome.</title>
        <authorList>
            <person name="Kono N."/>
            <person name="Arakawa K."/>
        </authorList>
    </citation>
    <scope>NUCLEOTIDE SEQUENCE [LARGE SCALE GENOMIC DNA]</scope>
</reference>
<sequence length="84" mass="9714">MVIVAMIISAENVQLKANEIRVSFMTLTQFDKSPKANGKWIKILEDRHVLTLTAWGMFVIRKPILLTMIAWPFTYGLILLQFTF</sequence>
<keyword evidence="1" id="KW-1133">Transmembrane helix</keyword>
<accession>A0AAV4RS65</accession>
<evidence type="ECO:0000313" key="2">
    <source>
        <dbReference type="EMBL" id="GIY23776.1"/>
    </source>
</evidence>
<protein>
    <submittedName>
        <fullName evidence="2">Uncharacterized protein</fullName>
    </submittedName>
</protein>
<dbReference type="EMBL" id="BPLR01008312">
    <property type="protein sequence ID" value="GIY23776.1"/>
    <property type="molecule type" value="Genomic_DNA"/>
</dbReference>
<keyword evidence="3" id="KW-1185">Reference proteome</keyword>
<evidence type="ECO:0000313" key="3">
    <source>
        <dbReference type="Proteomes" id="UP001054945"/>
    </source>
</evidence>
<feature type="transmembrane region" description="Helical" evidence="1">
    <location>
        <begin position="64"/>
        <end position="82"/>
    </location>
</feature>
<comment type="caution">
    <text evidence="2">The sequence shown here is derived from an EMBL/GenBank/DDBJ whole genome shotgun (WGS) entry which is preliminary data.</text>
</comment>
<dbReference type="Proteomes" id="UP001054945">
    <property type="component" value="Unassembled WGS sequence"/>
</dbReference>
<dbReference type="AlphaFoldDB" id="A0AAV4RS65"/>
<proteinExistence type="predicted"/>
<keyword evidence="1" id="KW-0472">Membrane</keyword>
<keyword evidence="1" id="KW-0812">Transmembrane</keyword>